<keyword evidence="2" id="KW-0949">S-adenosyl-L-methionine</keyword>
<dbReference type="GO" id="GO:0051536">
    <property type="term" value="F:iron-sulfur cluster binding"/>
    <property type="evidence" value="ECO:0007669"/>
    <property type="project" value="UniProtKB-KW"/>
</dbReference>
<protein>
    <submittedName>
        <fullName evidence="8">Radical SAM protein</fullName>
    </submittedName>
</protein>
<dbReference type="SFLD" id="SFLDG01072">
    <property type="entry name" value="dehydrogenase_like"/>
    <property type="match status" value="1"/>
</dbReference>
<dbReference type="PANTHER" id="PTHR43273">
    <property type="entry name" value="ANAEROBIC SULFATASE-MATURATING ENZYME HOMOLOG ASLB-RELATED"/>
    <property type="match status" value="1"/>
</dbReference>
<dbReference type="AlphaFoldDB" id="A0A3E3K0B2"/>
<keyword evidence="3" id="KW-0479">Metal-binding</keyword>
<dbReference type="PANTHER" id="PTHR43273:SF3">
    <property type="entry name" value="ANAEROBIC SULFATASE-MATURATING ENZYME HOMOLOG ASLB-RELATED"/>
    <property type="match status" value="1"/>
</dbReference>
<keyword evidence="9" id="KW-1185">Reference proteome</keyword>
<comment type="caution">
    <text evidence="8">The sequence shown here is derived from an EMBL/GenBank/DDBJ whole genome shotgun (WGS) entry which is preliminary data.</text>
</comment>
<dbReference type="Gene3D" id="3.20.20.70">
    <property type="entry name" value="Aldolase class I"/>
    <property type="match status" value="1"/>
</dbReference>
<organism evidence="8 9">
    <name type="scientific">Sellimonas intestinalis</name>
    <dbReference type="NCBI Taxonomy" id="1653434"/>
    <lineage>
        <taxon>Bacteria</taxon>
        <taxon>Bacillati</taxon>
        <taxon>Bacillota</taxon>
        <taxon>Clostridia</taxon>
        <taxon>Lachnospirales</taxon>
        <taxon>Lachnospiraceae</taxon>
        <taxon>Sellimonas</taxon>
    </lineage>
</organism>
<dbReference type="SFLD" id="SFLDG01067">
    <property type="entry name" value="SPASM/twitch_domain_containing"/>
    <property type="match status" value="1"/>
</dbReference>
<reference evidence="8 9" key="1">
    <citation type="submission" date="2018-08" db="EMBL/GenBank/DDBJ databases">
        <title>A genome reference for cultivated species of the human gut microbiota.</title>
        <authorList>
            <person name="Zou Y."/>
            <person name="Xue W."/>
            <person name="Luo G."/>
        </authorList>
    </citation>
    <scope>NUCLEOTIDE SEQUENCE [LARGE SCALE GENOMIC DNA]</scope>
    <source>
        <strain evidence="8 9">AF37-2AT</strain>
    </source>
</reference>
<dbReference type="Pfam" id="PF04055">
    <property type="entry name" value="Radical_SAM"/>
    <property type="match status" value="1"/>
</dbReference>
<dbReference type="Pfam" id="PF13186">
    <property type="entry name" value="SPASM"/>
    <property type="match status" value="1"/>
</dbReference>
<dbReference type="EMBL" id="QVLX01000006">
    <property type="protein sequence ID" value="RGE86018.1"/>
    <property type="molecule type" value="Genomic_DNA"/>
</dbReference>
<evidence type="ECO:0000256" key="4">
    <source>
        <dbReference type="ARBA" id="ARBA00023004"/>
    </source>
</evidence>
<evidence type="ECO:0000313" key="9">
    <source>
        <dbReference type="Proteomes" id="UP000261080"/>
    </source>
</evidence>
<evidence type="ECO:0000256" key="2">
    <source>
        <dbReference type="ARBA" id="ARBA00022691"/>
    </source>
</evidence>
<dbReference type="RefSeq" id="WP_117493611.1">
    <property type="nucleotide sequence ID" value="NZ_QVLX01000006.1"/>
</dbReference>
<evidence type="ECO:0000256" key="3">
    <source>
        <dbReference type="ARBA" id="ARBA00022723"/>
    </source>
</evidence>
<sequence>MRARQLLIKPVSAYCDLQCRYCFYKDVEKHRSRRTTARMSDDVMQAVVEKGLADVDICTFGFQGGEPLLAGLGFFQKFVEEVGRLKKSDQKVLFTVQTNGWSVDERWADFFKKHEFLVGLSLDGVRKSHDSNRLGPCGEGTFEKVFAAACLLRDAGIPLNILCVLNRQTTERIEAIYRFLMRKGFFRQQYIPCLDPLDLSDPSISRGWVDVSESLDEFSLTPSMYENAIKKLFDLWVSDRMRGVPVYIRQFENGLQVLRGKTPEACTMYGKCCMQNVIEADGRVYPCDFYALDEYCMGNILETDFDTMLQESMEERAGSFFEDPTRRDDRCPDCRWYPLCRGGCRRECAQDAEGRWKNRYCEANSHFFEYAIERLEWLAARGS</sequence>
<feature type="domain" description="Radical SAM core" evidence="7">
    <location>
        <begin position="1"/>
        <end position="238"/>
    </location>
</feature>
<accession>A0A3E3K0B2</accession>
<dbReference type="SUPFAM" id="SSF102114">
    <property type="entry name" value="Radical SAM enzymes"/>
    <property type="match status" value="1"/>
</dbReference>
<gene>
    <name evidence="8" type="ORF">DW016_10995</name>
</gene>
<keyword evidence="4" id="KW-0408">Iron</keyword>
<proteinExistence type="inferred from homology"/>
<dbReference type="SFLD" id="SFLDS00029">
    <property type="entry name" value="Radical_SAM"/>
    <property type="match status" value="1"/>
</dbReference>
<keyword evidence="5" id="KW-0411">Iron-sulfur</keyword>
<dbReference type="InterPro" id="IPR023867">
    <property type="entry name" value="Sulphatase_maturase_rSAM"/>
</dbReference>
<evidence type="ECO:0000256" key="6">
    <source>
        <dbReference type="ARBA" id="ARBA00023601"/>
    </source>
</evidence>
<dbReference type="InterPro" id="IPR013785">
    <property type="entry name" value="Aldolase_TIM"/>
</dbReference>
<evidence type="ECO:0000313" key="8">
    <source>
        <dbReference type="EMBL" id="RGE86018.1"/>
    </source>
</evidence>
<dbReference type="CDD" id="cd01335">
    <property type="entry name" value="Radical_SAM"/>
    <property type="match status" value="1"/>
</dbReference>
<dbReference type="Proteomes" id="UP000261080">
    <property type="component" value="Unassembled WGS sequence"/>
</dbReference>
<dbReference type="PROSITE" id="PS51918">
    <property type="entry name" value="RADICAL_SAM"/>
    <property type="match status" value="1"/>
</dbReference>
<dbReference type="InterPro" id="IPR058240">
    <property type="entry name" value="rSAM_sf"/>
</dbReference>
<dbReference type="OrthoDB" id="9808591at2"/>
<dbReference type="NCBIfam" id="TIGR04085">
    <property type="entry name" value="rSAM_more_4Fe4S"/>
    <property type="match status" value="1"/>
</dbReference>
<dbReference type="GO" id="GO:0016491">
    <property type="term" value="F:oxidoreductase activity"/>
    <property type="evidence" value="ECO:0007669"/>
    <property type="project" value="InterPro"/>
</dbReference>
<evidence type="ECO:0000259" key="7">
    <source>
        <dbReference type="PROSITE" id="PS51918"/>
    </source>
</evidence>
<evidence type="ECO:0000256" key="1">
    <source>
        <dbReference type="ARBA" id="ARBA00001966"/>
    </source>
</evidence>
<dbReference type="GO" id="GO:0046872">
    <property type="term" value="F:metal ion binding"/>
    <property type="evidence" value="ECO:0007669"/>
    <property type="project" value="UniProtKB-KW"/>
</dbReference>
<comment type="similarity">
    <text evidence="6">Belongs to the radical SAM superfamily. Anaerobic sulfatase-maturating enzyme family.</text>
</comment>
<name>A0A3E3K0B2_9FIRM</name>
<dbReference type="SFLD" id="SFLDG01386">
    <property type="entry name" value="main_SPASM_domain-containing"/>
    <property type="match status" value="1"/>
</dbReference>
<evidence type="ECO:0000256" key="5">
    <source>
        <dbReference type="ARBA" id="ARBA00023014"/>
    </source>
</evidence>
<comment type="cofactor">
    <cofactor evidence="1">
        <name>[4Fe-4S] cluster</name>
        <dbReference type="ChEBI" id="CHEBI:49883"/>
    </cofactor>
</comment>
<dbReference type="InterPro" id="IPR023885">
    <property type="entry name" value="4Fe4S-binding_SPASM_dom"/>
</dbReference>
<dbReference type="InterPro" id="IPR007197">
    <property type="entry name" value="rSAM"/>
</dbReference>
<dbReference type="SFLD" id="SFLDG01384">
    <property type="entry name" value="thioether_bond_formation_requi"/>
    <property type="match status" value="1"/>
</dbReference>